<dbReference type="Gene3D" id="2.20.25.10">
    <property type="match status" value="2"/>
</dbReference>
<dbReference type="Pfam" id="PF01096">
    <property type="entry name" value="Zn_ribbon_TFIIS"/>
    <property type="match status" value="1"/>
</dbReference>
<dbReference type="GO" id="GO:0006367">
    <property type="term" value="P:transcription initiation at RNA polymerase II promoter"/>
    <property type="evidence" value="ECO:0007669"/>
    <property type="project" value="TreeGrafter"/>
</dbReference>
<proteinExistence type="inferred from homology"/>
<evidence type="ECO:0000256" key="4">
    <source>
        <dbReference type="ARBA" id="ARBA00022723"/>
    </source>
</evidence>
<evidence type="ECO:0000256" key="5">
    <source>
        <dbReference type="ARBA" id="ARBA00022771"/>
    </source>
</evidence>
<comment type="subcellular location">
    <subcellularLocation>
        <location evidence="1">Nucleus</location>
        <location evidence="1">Nucleolus</location>
    </subcellularLocation>
</comment>
<dbReference type="InterPro" id="IPR034012">
    <property type="entry name" value="Zn_ribbon_RPB9_C"/>
</dbReference>
<evidence type="ECO:0000256" key="8">
    <source>
        <dbReference type="ARBA" id="ARBA00023242"/>
    </source>
</evidence>
<dbReference type="PANTHER" id="PTHR11239">
    <property type="entry name" value="DNA-DIRECTED RNA POLYMERASE"/>
    <property type="match status" value="1"/>
</dbReference>
<dbReference type="PIRSF" id="PIRSF005586">
    <property type="entry name" value="RNApol_RpoM"/>
    <property type="match status" value="1"/>
</dbReference>
<name>A0A4P9WZB8_9FUNG</name>
<dbReference type="InterPro" id="IPR019761">
    <property type="entry name" value="DNA-dir_RNA_pol-M_15_CS"/>
</dbReference>
<dbReference type="Proteomes" id="UP000274922">
    <property type="component" value="Unassembled WGS sequence"/>
</dbReference>
<evidence type="ECO:0000256" key="1">
    <source>
        <dbReference type="ARBA" id="ARBA00004604"/>
    </source>
</evidence>
<evidence type="ECO:0000256" key="10">
    <source>
        <dbReference type="PIRSR" id="PIRSR005586-1"/>
    </source>
</evidence>
<dbReference type="PANTHER" id="PTHR11239:SF1">
    <property type="entry name" value="DNA-DIRECTED RNA POLYMERASE II SUBUNIT RPB9"/>
    <property type="match status" value="1"/>
</dbReference>
<feature type="zinc finger region" description="C4-type" evidence="11">
    <location>
        <begin position="7"/>
        <end position="32"/>
    </location>
</feature>
<evidence type="ECO:0000256" key="12">
    <source>
        <dbReference type="RuleBase" id="RU003474"/>
    </source>
</evidence>
<dbReference type="GO" id="GO:0005730">
    <property type="term" value="C:nucleolus"/>
    <property type="evidence" value="ECO:0007669"/>
    <property type="project" value="UniProtKB-SubCell"/>
</dbReference>
<dbReference type="PROSITE" id="PS01030">
    <property type="entry name" value="RNA_POL_M_15KD"/>
    <property type="match status" value="1"/>
</dbReference>
<evidence type="ECO:0000256" key="2">
    <source>
        <dbReference type="ARBA" id="ARBA00011730"/>
    </source>
</evidence>
<feature type="binding site" evidence="10">
    <location>
        <position position="78"/>
    </location>
    <ligand>
        <name>Zn(2+)</name>
        <dbReference type="ChEBI" id="CHEBI:29105"/>
        <label>2</label>
    </ligand>
</feature>
<keyword evidence="5 11" id="KW-0863">Zinc-finger</keyword>
<evidence type="ECO:0000256" key="9">
    <source>
        <dbReference type="PIRNR" id="PIRNR005586"/>
    </source>
</evidence>
<dbReference type="InterPro" id="IPR001222">
    <property type="entry name" value="Znf_TFIIS"/>
</dbReference>
<dbReference type="GO" id="GO:0006283">
    <property type="term" value="P:transcription-coupled nucleotide-excision repair"/>
    <property type="evidence" value="ECO:0007669"/>
    <property type="project" value="TreeGrafter"/>
</dbReference>
<feature type="domain" description="TFIIS-type" evidence="13">
    <location>
        <begin position="71"/>
        <end position="113"/>
    </location>
</feature>
<comment type="subunit">
    <text evidence="2">Component of the RNA polymerase II (Pol II) complex consisting of 12 subunits.</text>
</comment>
<evidence type="ECO:0000256" key="6">
    <source>
        <dbReference type="ARBA" id="ARBA00022833"/>
    </source>
</evidence>
<feature type="binding site" evidence="10">
    <location>
        <position position="75"/>
    </location>
    <ligand>
        <name>Zn(2+)</name>
        <dbReference type="ChEBI" id="CHEBI:29105"/>
        <label>2</label>
    </ligand>
</feature>
<evidence type="ECO:0000256" key="7">
    <source>
        <dbReference type="ARBA" id="ARBA00023163"/>
    </source>
</evidence>
<keyword evidence="8 9" id="KW-0539">Nucleus</keyword>
<dbReference type="GO" id="GO:0005665">
    <property type="term" value="C:RNA polymerase II, core complex"/>
    <property type="evidence" value="ECO:0007669"/>
    <property type="project" value="TreeGrafter"/>
</dbReference>
<gene>
    <name evidence="14" type="ORF">CXG81DRAFT_15365</name>
</gene>
<dbReference type="PROSITE" id="PS51133">
    <property type="entry name" value="ZF_TFIIS_2"/>
    <property type="match status" value="1"/>
</dbReference>
<dbReference type="GO" id="GO:0003899">
    <property type="term" value="F:DNA-directed RNA polymerase activity"/>
    <property type="evidence" value="ECO:0007669"/>
    <property type="project" value="InterPro"/>
</dbReference>
<feature type="binding site" evidence="10">
    <location>
        <position position="103"/>
    </location>
    <ligand>
        <name>Zn(2+)</name>
        <dbReference type="ChEBI" id="CHEBI:29105"/>
        <label>2</label>
    </ligand>
</feature>
<keyword evidence="6 10" id="KW-0862">Zinc</keyword>
<evidence type="ECO:0000313" key="14">
    <source>
        <dbReference type="EMBL" id="RKO98844.1"/>
    </source>
</evidence>
<keyword evidence="7 9" id="KW-0804">Transcription</keyword>
<comment type="function">
    <text evidence="9">DNA-dependent RNA polymerase catalyzes the transcription of DNA into RNA using the four ribonucleoside triphosphates as substrates.</text>
</comment>
<dbReference type="InterPro" id="IPR012164">
    <property type="entry name" value="Rpa12/Rpb9/Rpc10/TFS"/>
</dbReference>
<dbReference type="CDD" id="cd10508">
    <property type="entry name" value="Zn-ribbon_RPB9"/>
    <property type="match status" value="1"/>
</dbReference>
<dbReference type="SMART" id="SM00661">
    <property type="entry name" value="RPOL9"/>
    <property type="match status" value="1"/>
</dbReference>
<accession>A0A4P9WZB8</accession>
<dbReference type="SUPFAM" id="SSF57783">
    <property type="entry name" value="Zinc beta-ribbon"/>
    <property type="match status" value="2"/>
</dbReference>
<evidence type="ECO:0000313" key="15">
    <source>
        <dbReference type="Proteomes" id="UP000274922"/>
    </source>
</evidence>
<dbReference type="AlphaFoldDB" id="A0A4P9WZB8"/>
<reference evidence="15" key="1">
    <citation type="journal article" date="2018" name="Nat. Microbiol.">
        <title>Leveraging single-cell genomics to expand the fungal tree of life.</title>
        <authorList>
            <person name="Ahrendt S.R."/>
            <person name="Quandt C.A."/>
            <person name="Ciobanu D."/>
            <person name="Clum A."/>
            <person name="Salamov A."/>
            <person name="Andreopoulos B."/>
            <person name="Cheng J.F."/>
            <person name="Woyke T."/>
            <person name="Pelin A."/>
            <person name="Henrissat B."/>
            <person name="Reynolds N.K."/>
            <person name="Benny G.L."/>
            <person name="Smith M.E."/>
            <person name="James T.Y."/>
            <person name="Grigoriev I.V."/>
        </authorList>
    </citation>
    <scope>NUCLEOTIDE SEQUENCE [LARGE SCALE GENOMIC DNA]</scope>
    <source>
        <strain evidence="15">ATCC 52028</strain>
    </source>
</reference>
<dbReference type="GO" id="GO:0001193">
    <property type="term" value="P:maintenance of transcriptional fidelity during transcription elongation by RNA polymerase II"/>
    <property type="evidence" value="ECO:0007669"/>
    <property type="project" value="TreeGrafter"/>
</dbReference>
<protein>
    <recommendedName>
        <fullName evidence="9">DNA-directed RNA polymerase subunit</fullName>
    </recommendedName>
</protein>
<feature type="binding site" evidence="10">
    <location>
        <position position="10"/>
    </location>
    <ligand>
        <name>Zn(2+)</name>
        <dbReference type="ChEBI" id="CHEBI:29105"/>
        <label>1</label>
    </ligand>
</feature>
<sequence>MASFQFCIECNNLLYPKEDPSTMQLLYQCRNCDHSELAKSPVVYTHMIQQSAMDQTLATLDLSTDPTYPRTRKTCPACSNEEAVFFQSRSKAKDTSMKLFFACTNASCGHRWIVESAPDQNV</sequence>
<dbReference type="STRING" id="1555241.A0A4P9WZB8"/>
<keyword evidence="15" id="KW-1185">Reference proteome</keyword>
<dbReference type="InterPro" id="IPR001529">
    <property type="entry name" value="Zn_ribbon_RPB9"/>
</dbReference>
<evidence type="ECO:0000259" key="13">
    <source>
        <dbReference type="PROSITE" id="PS51133"/>
    </source>
</evidence>
<dbReference type="OrthoDB" id="282270at2759"/>
<dbReference type="EMBL" id="ML014354">
    <property type="protein sequence ID" value="RKO98844.1"/>
    <property type="molecule type" value="Genomic_DNA"/>
</dbReference>
<feature type="binding site" evidence="10">
    <location>
        <position position="7"/>
    </location>
    <ligand>
        <name>Zn(2+)</name>
        <dbReference type="ChEBI" id="CHEBI:29105"/>
        <label>1</label>
    </ligand>
</feature>
<dbReference type="SMART" id="SM00440">
    <property type="entry name" value="ZnF_C2C2"/>
    <property type="match status" value="1"/>
</dbReference>
<dbReference type="Pfam" id="PF02150">
    <property type="entry name" value="Zn_ribbon_RPB9"/>
    <property type="match status" value="1"/>
</dbReference>
<dbReference type="FunFam" id="2.20.25.10:FF:000008">
    <property type="entry name" value="DNA-directed RNA polymerase II subunit RPB9"/>
    <property type="match status" value="1"/>
</dbReference>
<evidence type="ECO:0000256" key="11">
    <source>
        <dbReference type="PIRSR" id="PIRSR005586-2"/>
    </source>
</evidence>
<dbReference type="GO" id="GO:0008270">
    <property type="term" value="F:zinc ion binding"/>
    <property type="evidence" value="ECO:0007669"/>
    <property type="project" value="UniProtKB-KW"/>
</dbReference>
<keyword evidence="4 10" id="KW-0479">Metal-binding</keyword>
<comment type="similarity">
    <text evidence="9 12">Belongs to the archaeal rpoM/eukaryotic RPA12/RPB9/RPC11 RNA polymerase family.</text>
</comment>
<evidence type="ECO:0000256" key="3">
    <source>
        <dbReference type="ARBA" id="ARBA00022478"/>
    </source>
</evidence>
<dbReference type="GO" id="GO:0003676">
    <property type="term" value="F:nucleic acid binding"/>
    <property type="evidence" value="ECO:0007669"/>
    <property type="project" value="InterPro"/>
</dbReference>
<organism evidence="14 15">
    <name type="scientific">Caulochytrium protostelioides</name>
    <dbReference type="NCBI Taxonomy" id="1555241"/>
    <lineage>
        <taxon>Eukaryota</taxon>
        <taxon>Fungi</taxon>
        <taxon>Fungi incertae sedis</taxon>
        <taxon>Chytridiomycota</taxon>
        <taxon>Chytridiomycota incertae sedis</taxon>
        <taxon>Chytridiomycetes</taxon>
        <taxon>Caulochytriales</taxon>
        <taxon>Caulochytriaceae</taxon>
        <taxon>Caulochytrium</taxon>
    </lineage>
</organism>
<feature type="binding site" evidence="10">
    <location>
        <position position="108"/>
    </location>
    <ligand>
        <name>Zn(2+)</name>
        <dbReference type="ChEBI" id="CHEBI:29105"/>
        <label>2</label>
    </ligand>
</feature>
<keyword evidence="3 9" id="KW-0240">DNA-directed RNA polymerase</keyword>
<feature type="binding site" evidence="10">
    <location>
        <position position="32"/>
    </location>
    <ligand>
        <name>Zn(2+)</name>
        <dbReference type="ChEBI" id="CHEBI:29105"/>
        <label>1</label>
    </ligand>
</feature>
<feature type="binding site" evidence="10">
    <location>
        <position position="29"/>
    </location>
    <ligand>
        <name>Zn(2+)</name>
        <dbReference type="ChEBI" id="CHEBI:29105"/>
        <label>1</label>
    </ligand>
</feature>